<reference evidence="14" key="1">
    <citation type="journal article" date="2018" name="Curr. Microbiol.">
        <title>Cellulosimicrobium arenosum sp. nov., Isolated from Marine Sediment Sand.</title>
        <authorList>
            <person name="Oh M."/>
            <person name="Kim J.H."/>
            <person name="Yoon J.H."/>
            <person name="Schumann P."/>
            <person name="Kim W."/>
        </authorList>
    </citation>
    <scope>NUCLEOTIDE SEQUENCE</scope>
    <source>
        <strain evidence="14">KCTC 49039</strain>
    </source>
</reference>
<feature type="transmembrane region" description="Helical" evidence="13">
    <location>
        <begin position="6"/>
        <end position="35"/>
    </location>
</feature>
<dbReference type="GO" id="GO:0046872">
    <property type="term" value="F:metal ion binding"/>
    <property type="evidence" value="ECO:0007669"/>
    <property type="project" value="UniProtKB-KW"/>
</dbReference>
<dbReference type="PANTHER" id="PTHR43141:SF5">
    <property type="entry name" value="CYTOCHROME BD-I UBIQUINOL OXIDASE SUBUNIT 2"/>
    <property type="match status" value="1"/>
</dbReference>
<evidence type="ECO:0000256" key="8">
    <source>
        <dbReference type="ARBA" id="ARBA00022982"/>
    </source>
</evidence>
<protein>
    <submittedName>
        <fullName evidence="14">Cytochrome d ubiquinol oxidase subunit II</fullName>
    </submittedName>
</protein>
<comment type="similarity">
    <text evidence="2">Belongs to the cytochrome ubiquinol oxidase subunit 2 family.</text>
</comment>
<keyword evidence="5" id="KW-0349">Heme</keyword>
<dbReference type="GO" id="GO:0019646">
    <property type="term" value="P:aerobic electron transport chain"/>
    <property type="evidence" value="ECO:0007669"/>
    <property type="project" value="TreeGrafter"/>
</dbReference>
<feature type="transmembrane region" description="Helical" evidence="13">
    <location>
        <begin position="227"/>
        <end position="245"/>
    </location>
</feature>
<feature type="region of interest" description="Disordered" evidence="12">
    <location>
        <begin position="350"/>
        <end position="372"/>
    </location>
</feature>
<evidence type="ECO:0000256" key="1">
    <source>
        <dbReference type="ARBA" id="ARBA00004651"/>
    </source>
</evidence>
<proteinExistence type="inferred from homology"/>
<evidence type="ECO:0000313" key="15">
    <source>
        <dbReference type="Proteomes" id="UP000610846"/>
    </source>
</evidence>
<keyword evidence="4" id="KW-1003">Cell membrane</keyword>
<evidence type="ECO:0000256" key="7">
    <source>
        <dbReference type="ARBA" id="ARBA00022723"/>
    </source>
</evidence>
<keyword evidence="7" id="KW-0479">Metal-binding</keyword>
<dbReference type="PIRSF" id="PIRSF000267">
    <property type="entry name" value="Cyt_oxidse_sub2"/>
    <property type="match status" value="1"/>
</dbReference>
<reference evidence="14" key="2">
    <citation type="submission" date="2020-09" db="EMBL/GenBank/DDBJ databases">
        <authorList>
            <person name="Yu Y."/>
        </authorList>
    </citation>
    <scope>NUCLEOTIDE SEQUENCE</scope>
    <source>
        <strain evidence="14">KCTC 49039</strain>
    </source>
</reference>
<feature type="transmembrane region" description="Helical" evidence="13">
    <location>
        <begin position="201"/>
        <end position="221"/>
    </location>
</feature>
<dbReference type="GO" id="GO:0016682">
    <property type="term" value="F:oxidoreductase activity, acting on diphenols and related substances as donors, oxygen as acceptor"/>
    <property type="evidence" value="ECO:0007669"/>
    <property type="project" value="TreeGrafter"/>
</dbReference>
<evidence type="ECO:0000256" key="9">
    <source>
        <dbReference type="ARBA" id="ARBA00022989"/>
    </source>
</evidence>
<dbReference type="InterPro" id="IPR003317">
    <property type="entry name" value="Cyt-d_oxidase_su2"/>
</dbReference>
<evidence type="ECO:0000256" key="6">
    <source>
        <dbReference type="ARBA" id="ARBA00022692"/>
    </source>
</evidence>
<evidence type="ECO:0000256" key="3">
    <source>
        <dbReference type="ARBA" id="ARBA00022448"/>
    </source>
</evidence>
<evidence type="ECO:0000313" key="14">
    <source>
        <dbReference type="EMBL" id="MBD8080671.1"/>
    </source>
</evidence>
<name>A0A927PGQ8_9MICO</name>
<dbReference type="PANTHER" id="PTHR43141">
    <property type="entry name" value="CYTOCHROME BD2 SUBUNIT II"/>
    <property type="match status" value="1"/>
</dbReference>
<gene>
    <name evidence="14" type="primary">cydB</name>
    <name evidence="14" type="ORF">IF651_16640</name>
</gene>
<dbReference type="GO" id="GO:0070069">
    <property type="term" value="C:cytochrome complex"/>
    <property type="evidence" value="ECO:0007669"/>
    <property type="project" value="TreeGrafter"/>
</dbReference>
<feature type="transmembrane region" description="Helical" evidence="13">
    <location>
        <begin position="126"/>
        <end position="146"/>
    </location>
</feature>
<dbReference type="Pfam" id="PF02322">
    <property type="entry name" value="Cyt_bd_oxida_II"/>
    <property type="match status" value="1"/>
</dbReference>
<keyword evidence="8" id="KW-0249">Electron transport</keyword>
<feature type="transmembrane region" description="Helical" evidence="13">
    <location>
        <begin position="254"/>
        <end position="274"/>
    </location>
</feature>
<keyword evidence="15" id="KW-1185">Reference proteome</keyword>
<dbReference type="RefSeq" id="WP_191830244.1">
    <property type="nucleotide sequence ID" value="NZ_JACYHB010000018.1"/>
</dbReference>
<keyword evidence="3" id="KW-0813">Transport</keyword>
<dbReference type="NCBIfam" id="TIGR00203">
    <property type="entry name" value="cydB"/>
    <property type="match status" value="1"/>
</dbReference>
<dbReference type="AlphaFoldDB" id="A0A927PGQ8"/>
<feature type="transmembrane region" description="Helical" evidence="13">
    <location>
        <begin position="87"/>
        <end position="105"/>
    </location>
</feature>
<sequence>MDLAVVWFLLIAVLWTGYLVLEGFDFGVGMLLSILPRGAKEHREKERRVLINTIGPVWDGNEVWLLTAGGATFAAFPEWYATLFSGFYLPLLLILLALIVRGVAFEYRGKISDPQWARRCDVAIQVGSWVPAVLWGVAFANLVRGVDLDTDHQFVGGFFSLLSPFALLGGLVTLSLFLLHGTVFVALKTDGEIRHRARRQATVFGVAALVLAGGWAVWAQLAYSAPWTWLAVIAAAGGLVAALVANSRGREGRAFGASALTIVAAVVLIFGSMYPDVMPATDPANSLTIHNASSTDYTLTVMTWVAVILTPLVIAYQSWTYWVFRRRLSTRDIPAPAGLSLTKVREAAFGGASSGGAAGRDLTSGDDRAPDA</sequence>
<accession>A0A927PGQ8</accession>
<evidence type="ECO:0000256" key="5">
    <source>
        <dbReference type="ARBA" id="ARBA00022617"/>
    </source>
</evidence>
<keyword evidence="11 13" id="KW-0472">Membrane</keyword>
<keyword evidence="9 13" id="KW-1133">Transmembrane helix</keyword>
<dbReference type="GO" id="GO:0009055">
    <property type="term" value="F:electron transfer activity"/>
    <property type="evidence" value="ECO:0007669"/>
    <property type="project" value="TreeGrafter"/>
</dbReference>
<evidence type="ECO:0000256" key="4">
    <source>
        <dbReference type="ARBA" id="ARBA00022475"/>
    </source>
</evidence>
<feature type="transmembrane region" description="Helical" evidence="13">
    <location>
        <begin position="301"/>
        <end position="324"/>
    </location>
</feature>
<comment type="subcellular location">
    <subcellularLocation>
        <location evidence="1">Cell membrane</location>
        <topology evidence="1">Multi-pass membrane protein</topology>
    </subcellularLocation>
</comment>
<comment type="caution">
    <text evidence="14">The sequence shown here is derived from an EMBL/GenBank/DDBJ whole genome shotgun (WGS) entry which is preliminary data.</text>
</comment>
<dbReference type="GO" id="GO:0005886">
    <property type="term" value="C:plasma membrane"/>
    <property type="evidence" value="ECO:0007669"/>
    <property type="project" value="UniProtKB-SubCell"/>
</dbReference>
<keyword evidence="6 13" id="KW-0812">Transmembrane</keyword>
<evidence type="ECO:0000256" key="10">
    <source>
        <dbReference type="ARBA" id="ARBA00023004"/>
    </source>
</evidence>
<evidence type="ECO:0000256" key="11">
    <source>
        <dbReference type="ARBA" id="ARBA00023136"/>
    </source>
</evidence>
<feature type="transmembrane region" description="Helical" evidence="13">
    <location>
        <begin position="166"/>
        <end position="189"/>
    </location>
</feature>
<evidence type="ECO:0000256" key="12">
    <source>
        <dbReference type="SAM" id="MobiDB-lite"/>
    </source>
</evidence>
<evidence type="ECO:0000256" key="13">
    <source>
        <dbReference type="SAM" id="Phobius"/>
    </source>
</evidence>
<keyword evidence="10" id="KW-0408">Iron</keyword>
<feature type="compositionally biased region" description="Basic and acidic residues" evidence="12">
    <location>
        <begin position="363"/>
        <end position="372"/>
    </location>
</feature>
<dbReference type="Proteomes" id="UP000610846">
    <property type="component" value="Unassembled WGS sequence"/>
</dbReference>
<dbReference type="EMBL" id="JACYHB010000018">
    <property type="protein sequence ID" value="MBD8080671.1"/>
    <property type="molecule type" value="Genomic_DNA"/>
</dbReference>
<evidence type="ECO:0000256" key="2">
    <source>
        <dbReference type="ARBA" id="ARBA00007543"/>
    </source>
</evidence>
<organism evidence="14 15">
    <name type="scientific">Cellulosimicrobium arenosum</name>
    <dbReference type="NCBI Taxonomy" id="2708133"/>
    <lineage>
        <taxon>Bacteria</taxon>
        <taxon>Bacillati</taxon>
        <taxon>Actinomycetota</taxon>
        <taxon>Actinomycetes</taxon>
        <taxon>Micrococcales</taxon>
        <taxon>Promicromonosporaceae</taxon>
        <taxon>Cellulosimicrobium</taxon>
    </lineage>
</organism>